<feature type="transmembrane region" description="Helical" evidence="6">
    <location>
        <begin position="159"/>
        <end position="182"/>
    </location>
</feature>
<feature type="transmembrane region" description="Helical" evidence="6">
    <location>
        <begin position="304"/>
        <end position="330"/>
    </location>
</feature>
<dbReference type="PANTHER" id="PTHR46641">
    <property type="entry name" value="FMRFAMIDE RECEPTOR-RELATED"/>
    <property type="match status" value="1"/>
</dbReference>
<dbReference type="SUPFAM" id="SSF81321">
    <property type="entry name" value="Family A G protein-coupled receptor-like"/>
    <property type="match status" value="1"/>
</dbReference>
<name>A0AA85AC16_9TREM</name>
<keyword evidence="2 6" id="KW-0812">Transmembrane</keyword>
<evidence type="ECO:0000256" key="4">
    <source>
        <dbReference type="ARBA" id="ARBA00023136"/>
    </source>
</evidence>
<feature type="domain" description="G-protein coupled receptors family 1 profile" evidence="7">
    <location>
        <begin position="93"/>
        <end position="411"/>
    </location>
</feature>
<feature type="transmembrane region" description="Helical" evidence="6">
    <location>
        <begin position="203"/>
        <end position="224"/>
    </location>
</feature>
<evidence type="ECO:0000256" key="1">
    <source>
        <dbReference type="ARBA" id="ARBA00004370"/>
    </source>
</evidence>
<dbReference type="Pfam" id="PF00001">
    <property type="entry name" value="7tm_1"/>
    <property type="match status" value="2"/>
</dbReference>
<dbReference type="InterPro" id="IPR052954">
    <property type="entry name" value="GPCR-Ligand_Int"/>
</dbReference>
<organism evidence="8 9">
    <name type="scientific">Schistosoma margrebowiei</name>
    <dbReference type="NCBI Taxonomy" id="48269"/>
    <lineage>
        <taxon>Eukaryota</taxon>
        <taxon>Metazoa</taxon>
        <taxon>Spiralia</taxon>
        <taxon>Lophotrochozoa</taxon>
        <taxon>Platyhelminthes</taxon>
        <taxon>Trematoda</taxon>
        <taxon>Digenea</taxon>
        <taxon>Strigeidida</taxon>
        <taxon>Schistosomatoidea</taxon>
        <taxon>Schistosomatidae</taxon>
        <taxon>Schistosoma</taxon>
    </lineage>
</organism>
<dbReference type="InterPro" id="IPR017452">
    <property type="entry name" value="GPCR_Rhodpsn_7TM"/>
</dbReference>
<feature type="transmembrane region" description="Helical" evidence="6">
    <location>
        <begin position="395"/>
        <end position="414"/>
    </location>
</feature>
<evidence type="ECO:0000313" key="8">
    <source>
        <dbReference type="Proteomes" id="UP000050790"/>
    </source>
</evidence>
<dbReference type="CDD" id="cd14978">
    <property type="entry name" value="7tmA_FMRFamide_R-like"/>
    <property type="match status" value="1"/>
</dbReference>
<dbReference type="InterPro" id="IPR000276">
    <property type="entry name" value="GPCR_Rhodpsn"/>
</dbReference>
<feature type="transmembrane region" description="Helical" evidence="6">
    <location>
        <begin position="113"/>
        <end position="134"/>
    </location>
</feature>
<dbReference type="AlphaFoldDB" id="A0AA85AC16"/>
<evidence type="ECO:0000256" key="5">
    <source>
        <dbReference type="SAM" id="MobiDB-lite"/>
    </source>
</evidence>
<dbReference type="GO" id="GO:0004930">
    <property type="term" value="F:G protein-coupled receptor activity"/>
    <property type="evidence" value="ECO:0007669"/>
    <property type="project" value="InterPro"/>
</dbReference>
<dbReference type="PROSITE" id="PS50262">
    <property type="entry name" value="G_PROTEIN_RECEP_F1_2"/>
    <property type="match status" value="1"/>
</dbReference>
<evidence type="ECO:0000259" key="7">
    <source>
        <dbReference type="PROSITE" id="PS50262"/>
    </source>
</evidence>
<comment type="subcellular location">
    <subcellularLocation>
        <location evidence="1">Membrane</location>
    </subcellularLocation>
</comment>
<dbReference type="PANTHER" id="PTHR46641:SF2">
    <property type="entry name" value="FMRFAMIDE RECEPTOR"/>
    <property type="match status" value="1"/>
</dbReference>
<dbReference type="Gene3D" id="1.20.1070.10">
    <property type="entry name" value="Rhodopsin 7-helix transmembrane proteins"/>
    <property type="match status" value="1"/>
</dbReference>
<sequence length="713" mass="81366">MSVSYSSSFDLTKYSRFRYTAGRYLIKMTLKNTVTTSIFTENVGSVLPNSSNPDGLSEIPLVISSLNDWEKELISYYIVGVSMISVCCIGLVGNFLSLIVLTRRAIGASTTNTYLISLAIADMFVLIATILTAVKDSRKPVAGRMSWLVWQDAPIVPRAYPFCHATAILFQVTSVWLTVAFAADRYLMICHPFWAKRWCTLKLAKIIIILIYIFSVIYGIPRYFEYKVFEMYLPLNPTLLEFQYGDLTPSGLSVQNLSTFTSVISDNGMIGDGFTSDSMTSISIVWYQLTSFGESAQFRKAYHLWSWVLLVVGIPFTLIAIMNTFLILEVRKSSRKCVDQTKRSEYRRQDTNIMLIGVIIIFFICQLPAAVSHIAWGLITIESSKKMSWFLLNEIGNLLIIVNSAINLLPYYIFSRRFRRHFVRTFWPYRCVRDNGLHCIYIPEWATRSLNNNDDEDSELAGTATQYGYNPRTHLRNYSNYRLSIYRNNSSSSRSRPSLPSNIRASCESQKLFSHIFRPIFHMRRKRTKASSISSELKPIPVDKGLLSKKVLLNDCKIIDDIKSNSHNLLGDITCSNNTNNKNLKSSSSYTLPYRGSNSSHSSVSFLVLSDNNLNDKHLKLMQKKKSISDFRFDKTRQCDHKIDMDYEIKSKICTTNINSNNTNNTNVDKNKNIPIKSSYNNNNNNNNNLKKSSLIYLQSLEEMSSNPDIENL</sequence>
<keyword evidence="3 6" id="KW-1133">Transmembrane helix</keyword>
<keyword evidence="4 6" id="KW-0472">Membrane</keyword>
<feature type="transmembrane region" description="Helical" evidence="6">
    <location>
        <begin position="351"/>
        <end position="375"/>
    </location>
</feature>
<feature type="region of interest" description="Disordered" evidence="5">
    <location>
        <begin position="658"/>
        <end position="689"/>
    </location>
</feature>
<dbReference type="GO" id="GO:0016020">
    <property type="term" value="C:membrane"/>
    <property type="evidence" value="ECO:0007669"/>
    <property type="project" value="UniProtKB-SubCell"/>
</dbReference>
<accession>A0AA85AC16</accession>
<proteinExistence type="predicted"/>
<dbReference type="WBParaSite" id="SMRG1_75580.1">
    <property type="protein sequence ID" value="SMRG1_75580.1"/>
    <property type="gene ID" value="SMRG1_75580"/>
</dbReference>
<dbReference type="PRINTS" id="PR00237">
    <property type="entry name" value="GPCRRHODOPSN"/>
</dbReference>
<evidence type="ECO:0000256" key="3">
    <source>
        <dbReference type="ARBA" id="ARBA00022989"/>
    </source>
</evidence>
<evidence type="ECO:0000256" key="6">
    <source>
        <dbReference type="SAM" id="Phobius"/>
    </source>
</evidence>
<protein>
    <submittedName>
        <fullName evidence="9">G_PROTEIN_RECEP_F1_2 domain-containing protein</fullName>
    </submittedName>
</protein>
<evidence type="ECO:0000313" key="9">
    <source>
        <dbReference type="WBParaSite" id="SMRG1_75580.1"/>
    </source>
</evidence>
<reference evidence="9" key="1">
    <citation type="submission" date="2023-11" db="UniProtKB">
        <authorList>
            <consortium name="WormBaseParasite"/>
        </authorList>
    </citation>
    <scope>IDENTIFICATION</scope>
</reference>
<evidence type="ECO:0000256" key="2">
    <source>
        <dbReference type="ARBA" id="ARBA00022692"/>
    </source>
</evidence>
<feature type="transmembrane region" description="Helical" evidence="6">
    <location>
        <begin position="74"/>
        <end position="101"/>
    </location>
</feature>
<dbReference type="Proteomes" id="UP000050790">
    <property type="component" value="Unassembled WGS sequence"/>
</dbReference>